<reference evidence="2 3" key="1">
    <citation type="submission" date="2019-02" db="EMBL/GenBank/DDBJ databases">
        <title>Deep-cultivation of Planctomycetes and their phenomic and genomic characterization uncovers novel biology.</title>
        <authorList>
            <person name="Wiegand S."/>
            <person name="Jogler M."/>
            <person name="Boedeker C."/>
            <person name="Pinto D."/>
            <person name="Vollmers J."/>
            <person name="Rivas-Marin E."/>
            <person name="Kohn T."/>
            <person name="Peeters S.H."/>
            <person name="Heuer A."/>
            <person name="Rast P."/>
            <person name="Oberbeckmann S."/>
            <person name="Bunk B."/>
            <person name="Jeske O."/>
            <person name="Meyerdierks A."/>
            <person name="Storesund J.E."/>
            <person name="Kallscheuer N."/>
            <person name="Luecker S."/>
            <person name="Lage O.M."/>
            <person name="Pohl T."/>
            <person name="Merkel B.J."/>
            <person name="Hornburger P."/>
            <person name="Mueller R.-W."/>
            <person name="Bruemmer F."/>
            <person name="Labrenz M."/>
            <person name="Spormann A.M."/>
            <person name="Op den Camp H."/>
            <person name="Overmann J."/>
            <person name="Amann R."/>
            <person name="Jetten M.S.M."/>
            <person name="Mascher T."/>
            <person name="Medema M.H."/>
            <person name="Devos D.P."/>
            <person name="Kaster A.-K."/>
            <person name="Ovreas L."/>
            <person name="Rohde M."/>
            <person name="Galperin M.Y."/>
            <person name="Jogler C."/>
        </authorList>
    </citation>
    <scope>NUCLEOTIDE SEQUENCE [LARGE SCALE GENOMIC DNA]</scope>
    <source>
        <strain evidence="2 3">Q31a</strain>
    </source>
</reference>
<accession>A0A518G842</accession>
<dbReference type="InterPro" id="IPR018391">
    <property type="entry name" value="PQQ_b-propeller_rpt"/>
</dbReference>
<name>A0A518G842_9BACT</name>
<dbReference type="EMBL" id="CP036298">
    <property type="protein sequence ID" value="QDV24757.1"/>
    <property type="molecule type" value="Genomic_DNA"/>
</dbReference>
<dbReference type="SMART" id="SM00564">
    <property type="entry name" value="PQQ"/>
    <property type="match status" value="4"/>
</dbReference>
<proteinExistence type="predicted"/>
<dbReference type="KEGG" id="ahel:Q31a_30780"/>
<dbReference type="Gene3D" id="2.130.10.10">
    <property type="entry name" value="YVTN repeat-like/Quinoprotein amine dehydrogenase"/>
    <property type="match status" value="2"/>
</dbReference>
<dbReference type="Proteomes" id="UP000318017">
    <property type="component" value="Chromosome"/>
</dbReference>
<dbReference type="InterPro" id="IPR015943">
    <property type="entry name" value="WD40/YVTN_repeat-like_dom_sf"/>
</dbReference>
<dbReference type="RefSeq" id="WP_145078851.1">
    <property type="nucleotide sequence ID" value="NZ_CP036298.1"/>
</dbReference>
<dbReference type="OrthoDB" id="229752at2"/>
<dbReference type="AlphaFoldDB" id="A0A518G842"/>
<evidence type="ECO:0000313" key="2">
    <source>
        <dbReference type="EMBL" id="QDV24757.1"/>
    </source>
</evidence>
<feature type="domain" description="Pyrrolo-quinoline quinone repeat" evidence="1">
    <location>
        <begin position="90"/>
        <end position="338"/>
    </location>
</feature>
<evidence type="ECO:0000259" key="1">
    <source>
        <dbReference type="Pfam" id="PF13360"/>
    </source>
</evidence>
<evidence type="ECO:0000313" key="3">
    <source>
        <dbReference type="Proteomes" id="UP000318017"/>
    </source>
</evidence>
<protein>
    <submittedName>
        <fullName evidence="2">Outer membrane biogenesis protein BamB</fullName>
    </submittedName>
</protein>
<dbReference type="Pfam" id="PF13360">
    <property type="entry name" value="PQQ_2"/>
    <property type="match status" value="1"/>
</dbReference>
<organism evidence="2 3">
    <name type="scientific">Aureliella helgolandensis</name>
    <dbReference type="NCBI Taxonomy" id="2527968"/>
    <lineage>
        <taxon>Bacteria</taxon>
        <taxon>Pseudomonadati</taxon>
        <taxon>Planctomycetota</taxon>
        <taxon>Planctomycetia</taxon>
        <taxon>Pirellulales</taxon>
        <taxon>Pirellulaceae</taxon>
        <taxon>Aureliella</taxon>
    </lineage>
</organism>
<dbReference type="SUPFAM" id="SSF50998">
    <property type="entry name" value="Quinoprotein alcohol dehydrogenase-like"/>
    <property type="match status" value="1"/>
</dbReference>
<sequence length="418" mass="44284">MIPSRRSLSALSWAVSLCVATIPIGFAQDWPQWRGAERDGKSPATGLLDRWPAEGPTLLWRANDLGNGYSTPSAANGIVYLLCSSDGKQEQLVALSLRDGKRLWATRIGEVGENRGPQYPGTRSTPTVDGESVYALASGGNLVCLDSQSGTINWSKSLPGDLGGKPGAWAYSESPLIDGDALICSPGGSEATVVALQKKDGAVIWNAQIEQGDEASYSSPIIANIHGTKQYVLFLSKGTLGLNAKTGALLWRYDRTADKQANVQTPVASNTFIYTAASRVGGGLIELSANASDPQEVYFAKAMPSGMGGSVLVDGKLYGSSGSTLMCIDFATGDIQWQDRSIGSSSLCYADGKLYLHGDSNEVAMVAASSDGYQELGRFPPPNAPDHGTAKAWTYPIIADGKLLIRDVGSVWCYDLKK</sequence>
<keyword evidence="3" id="KW-1185">Reference proteome</keyword>
<dbReference type="InterPro" id="IPR011047">
    <property type="entry name" value="Quinoprotein_ADH-like_sf"/>
</dbReference>
<dbReference type="PANTHER" id="PTHR34512">
    <property type="entry name" value="CELL SURFACE PROTEIN"/>
    <property type="match status" value="1"/>
</dbReference>
<dbReference type="InterPro" id="IPR002372">
    <property type="entry name" value="PQQ_rpt_dom"/>
</dbReference>
<gene>
    <name evidence="2" type="ORF">Q31a_30780</name>
</gene>
<dbReference type="PANTHER" id="PTHR34512:SF30">
    <property type="entry name" value="OUTER MEMBRANE PROTEIN ASSEMBLY FACTOR BAMB"/>
    <property type="match status" value="1"/>
</dbReference>